<reference evidence="1" key="1">
    <citation type="submission" date="2015-12" db="EMBL/GenBank/DDBJ databases">
        <title>De novo transcriptome assembly of four potential Pierce s Disease insect vectors from Arizona vineyards.</title>
        <authorList>
            <person name="Tassone E.E."/>
        </authorList>
    </citation>
    <scope>NUCLEOTIDE SEQUENCE</scope>
</reference>
<dbReference type="EMBL" id="GEDC01025289">
    <property type="protein sequence ID" value="JAS12009.1"/>
    <property type="molecule type" value="Transcribed_RNA"/>
</dbReference>
<sequence>RFKPPPQGWPGIAPTGDPNEFKVIEPEFTFAPFQQTTQNTSLDSKKTVTISLAQELAQKYVIPTRKPYVPFVHSRTKDRVYSYRNASGYFIYVRERPTYFPTKSSVPYRATFKFTYQQVPRRFDRGRGYTQRPMPAYVINNSSNDYKVYNKYSPLHSYVLSNGTKYTYPNLNFTIPTLPPRGYSVHQDLPPQPYYSPGPYYPYSKQSPHLPQPYPPYAGGMGIGG</sequence>
<feature type="non-terminal residue" evidence="1">
    <location>
        <position position="1"/>
    </location>
</feature>
<accession>A0A1B6CF12</accession>
<organism evidence="1">
    <name type="scientific">Clastoptera arizonana</name>
    <name type="common">Arizona spittle bug</name>
    <dbReference type="NCBI Taxonomy" id="38151"/>
    <lineage>
        <taxon>Eukaryota</taxon>
        <taxon>Metazoa</taxon>
        <taxon>Ecdysozoa</taxon>
        <taxon>Arthropoda</taxon>
        <taxon>Hexapoda</taxon>
        <taxon>Insecta</taxon>
        <taxon>Pterygota</taxon>
        <taxon>Neoptera</taxon>
        <taxon>Paraneoptera</taxon>
        <taxon>Hemiptera</taxon>
        <taxon>Auchenorrhyncha</taxon>
        <taxon>Cercopoidea</taxon>
        <taxon>Clastopteridae</taxon>
        <taxon>Clastoptera</taxon>
    </lineage>
</organism>
<name>A0A1B6CF12_9HEMI</name>
<evidence type="ECO:0000313" key="1">
    <source>
        <dbReference type="EMBL" id="JAS12009.1"/>
    </source>
</evidence>
<gene>
    <name evidence="1" type="ORF">g.6804</name>
</gene>
<proteinExistence type="predicted"/>
<protein>
    <submittedName>
        <fullName evidence="1">Uncharacterized protein</fullName>
    </submittedName>
</protein>
<dbReference type="AlphaFoldDB" id="A0A1B6CF12"/>